<feature type="domain" description="N-acetyltransferase" evidence="4">
    <location>
        <begin position="36"/>
        <end position="231"/>
    </location>
</feature>
<dbReference type="SUPFAM" id="SSF55729">
    <property type="entry name" value="Acyl-CoA N-acyltransferases (Nat)"/>
    <property type="match status" value="1"/>
</dbReference>
<keyword evidence="2" id="KW-0808">Transferase</keyword>
<keyword evidence="6" id="KW-1185">Reference proteome</keyword>
<keyword evidence="3" id="KW-0012">Acyltransferase</keyword>
<evidence type="ECO:0000256" key="3">
    <source>
        <dbReference type="ARBA" id="ARBA00023315"/>
    </source>
</evidence>
<dbReference type="InterPro" id="IPR000182">
    <property type="entry name" value="GNAT_dom"/>
</dbReference>
<evidence type="ECO:0000313" key="5">
    <source>
        <dbReference type="EMBL" id="KAK0373587.1"/>
    </source>
</evidence>
<dbReference type="Pfam" id="PF13302">
    <property type="entry name" value="Acetyltransf_3"/>
    <property type="match status" value="1"/>
</dbReference>
<dbReference type="Proteomes" id="UP001169217">
    <property type="component" value="Unassembled WGS sequence"/>
</dbReference>
<accession>A0ABQ9PPX8</accession>
<dbReference type="InterPro" id="IPR016181">
    <property type="entry name" value="Acyl_CoA_acyltransferase"/>
</dbReference>
<organism evidence="5 6">
    <name type="scientific">Colletotrichum limetticola</name>
    <dbReference type="NCBI Taxonomy" id="1209924"/>
    <lineage>
        <taxon>Eukaryota</taxon>
        <taxon>Fungi</taxon>
        <taxon>Dikarya</taxon>
        <taxon>Ascomycota</taxon>
        <taxon>Pezizomycotina</taxon>
        <taxon>Sordariomycetes</taxon>
        <taxon>Hypocreomycetidae</taxon>
        <taxon>Glomerellales</taxon>
        <taxon>Glomerellaceae</taxon>
        <taxon>Colletotrichum</taxon>
        <taxon>Colletotrichum acutatum species complex</taxon>
    </lineage>
</organism>
<dbReference type="PANTHER" id="PTHR13256:SF16">
    <property type="entry name" value="ALPHA_BETA-TUBULIN-N-ACETYLTRANSFERASE 9"/>
    <property type="match status" value="1"/>
</dbReference>
<evidence type="ECO:0000256" key="1">
    <source>
        <dbReference type="ARBA" id="ARBA00009342"/>
    </source>
</evidence>
<comment type="caution">
    <text evidence="5">The sequence shown here is derived from an EMBL/GenBank/DDBJ whole genome shotgun (WGS) entry which is preliminary data.</text>
</comment>
<comment type="similarity">
    <text evidence="1">Belongs to the acetyltransferase family. GNAT subfamily.</text>
</comment>
<gene>
    <name evidence="5" type="ORF">CLIM01_09043</name>
</gene>
<reference evidence="5" key="1">
    <citation type="submission" date="2023-04" db="EMBL/GenBank/DDBJ databases">
        <title>Colletotrichum limetticola genome sequence.</title>
        <authorList>
            <person name="Baroncelli R."/>
        </authorList>
    </citation>
    <scope>NUCLEOTIDE SEQUENCE</scope>
    <source>
        <strain evidence="5">KLA-Anderson</strain>
    </source>
</reference>
<evidence type="ECO:0000256" key="2">
    <source>
        <dbReference type="ARBA" id="ARBA00022679"/>
    </source>
</evidence>
<dbReference type="EMBL" id="JARUPT010000298">
    <property type="protein sequence ID" value="KAK0373587.1"/>
    <property type="molecule type" value="Genomic_DNA"/>
</dbReference>
<sequence>MRLNEHTGMYLPHPRATSVLERQRRRCGGTAIVTPRVTLVPYEARHVERYHEWMSDPDIQEATASEPLTLEEEYENQQSWRTSHDKLTFIICQPLDSSSTTASTETVQAGEVDASERMIGDINFFIYPYDDDDNEDAEGQAAAANEGLYVGEVDVMVASKEHRGRGIGHAAVTTLLTYVHRNKAQILEEYVHGGEGGKGTTKKAAQLKGLMVKIKEGNAASIALFRRLGFVQKGEVNYFGEIQMVLGDMDEFVASSAGMKAADEYREVSYSR</sequence>
<dbReference type="InterPro" id="IPR039135">
    <property type="entry name" value="NAT9-like"/>
</dbReference>
<evidence type="ECO:0000259" key="4">
    <source>
        <dbReference type="Pfam" id="PF13302"/>
    </source>
</evidence>
<dbReference type="PANTHER" id="PTHR13256">
    <property type="entry name" value="N-ACETYLTRANSFERASE 9"/>
    <property type="match status" value="1"/>
</dbReference>
<evidence type="ECO:0000313" key="6">
    <source>
        <dbReference type="Proteomes" id="UP001169217"/>
    </source>
</evidence>
<name>A0ABQ9PPX8_9PEZI</name>
<dbReference type="Gene3D" id="3.40.630.30">
    <property type="match status" value="1"/>
</dbReference>
<protein>
    <submittedName>
        <fullName evidence="5">N-acetyltransferase</fullName>
    </submittedName>
</protein>
<proteinExistence type="inferred from homology"/>